<feature type="domain" description="FAD/NAD(P)-binding" evidence="5">
    <location>
        <begin position="3"/>
        <end position="299"/>
    </location>
</feature>
<evidence type="ECO:0000313" key="6">
    <source>
        <dbReference type="EMBL" id="MBA5604212.1"/>
    </source>
</evidence>
<dbReference type="InterPro" id="IPR023753">
    <property type="entry name" value="FAD/NAD-binding_dom"/>
</dbReference>
<evidence type="ECO:0000313" key="7">
    <source>
        <dbReference type="Proteomes" id="UP000566711"/>
    </source>
</evidence>
<protein>
    <submittedName>
        <fullName evidence="6">FAD-dependent oxidoreductase</fullName>
    </submittedName>
</protein>
<organism evidence="6 7">
    <name type="scientific">Rugamonas fusca</name>
    <dbReference type="NCBI Taxonomy" id="2758568"/>
    <lineage>
        <taxon>Bacteria</taxon>
        <taxon>Pseudomonadati</taxon>
        <taxon>Pseudomonadota</taxon>
        <taxon>Betaproteobacteria</taxon>
        <taxon>Burkholderiales</taxon>
        <taxon>Oxalobacteraceae</taxon>
        <taxon>Telluria group</taxon>
        <taxon>Rugamonas</taxon>
    </lineage>
</organism>
<keyword evidence="7" id="KW-1185">Reference proteome</keyword>
<dbReference type="InterPro" id="IPR051169">
    <property type="entry name" value="NADH-Q_oxidoreductase"/>
</dbReference>
<evidence type="ECO:0000256" key="2">
    <source>
        <dbReference type="ARBA" id="ARBA00022630"/>
    </source>
</evidence>
<dbReference type="PRINTS" id="PR00411">
    <property type="entry name" value="PNDRDTASEI"/>
</dbReference>
<dbReference type="NCBIfam" id="TIGR03169">
    <property type="entry name" value="Nterm_to_SelD"/>
    <property type="match status" value="1"/>
</dbReference>
<dbReference type="Pfam" id="PF07992">
    <property type="entry name" value="Pyr_redox_2"/>
    <property type="match status" value="1"/>
</dbReference>
<dbReference type="InterPro" id="IPR036188">
    <property type="entry name" value="FAD/NAD-bd_sf"/>
</dbReference>
<comment type="cofactor">
    <cofactor evidence="1">
        <name>FAD</name>
        <dbReference type="ChEBI" id="CHEBI:57692"/>
    </cofactor>
</comment>
<sequence>MKRLLLIGGGHAHLFVLEQLARVSTPGTEVVMVTPSAQQGYSGMLPGWMAGHYERSQCQIDLRPLAVAASARLELGHVCAMNADRRCVRLDDGREIAYDVASIDVGSATDLSWLGLAGAKLLAVKPLEAFFSAWPQVLAAARARGQIFRLVVVGAGAAGIELALAARYAFARIGVDAAVSLVGSDSGFLTDHAPAVRRHVLVVLARAQIAFHRGRAVGVEQGLMLSNGQLLSADSVIAATGARAHDWLKRSGLACDESGFVEVDRYQRSVSHPNVFAAGDVCSRHDVEMPRSGTHAVHSGPVLAVNLLAALQGGTMRSYVPRRRSLYLISCGARYAVASWGRWSAKGDWVWRCKDLIDRRFIRRFSRPASAGSPKA</sequence>
<dbReference type="PRINTS" id="PR00368">
    <property type="entry name" value="FADPNR"/>
</dbReference>
<keyword evidence="4" id="KW-0560">Oxidoreductase</keyword>
<dbReference type="GO" id="GO:0003955">
    <property type="term" value="F:NAD(P)H dehydrogenase (quinone) activity"/>
    <property type="evidence" value="ECO:0007669"/>
    <property type="project" value="TreeGrafter"/>
</dbReference>
<dbReference type="Proteomes" id="UP000566711">
    <property type="component" value="Unassembled WGS sequence"/>
</dbReference>
<comment type="caution">
    <text evidence="6">The sequence shown here is derived from an EMBL/GenBank/DDBJ whole genome shotgun (WGS) entry which is preliminary data.</text>
</comment>
<accession>A0A7W2EEB8</accession>
<dbReference type="EMBL" id="JACEZS010000001">
    <property type="protein sequence ID" value="MBA5604212.1"/>
    <property type="molecule type" value="Genomic_DNA"/>
</dbReference>
<evidence type="ECO:0000259" key="5">
    <source>
        <dbReference type="Pfam" id="PF07992"/>
    </source>
</evidence>
<keyword evidence="3" id="KW-0274">FAD</keyword>
<evidence type="ECO:0000256" key="4">
    <source>
        <dbReference type="ARBA" id="ARBA00023002"/>
    </source>
</evidence>
<dbReference type="PANTHER" id="PTHR42913">
    <property type="entry name" value="APOPTOSIS-INDUCING FACTOR 1"/>
    <property type="match status" value="1"/>
</dbReference>
<proteinExistence type="predicted"/>
<evidence type="ECO:0000256" key="1">
    <source>
        <dbReference type="ARBA" id="ARBA00001974"/>
    </source>
</evidence>
<dbReference type="RefSeq" id="WP_182213557.1">
    <property type="nucleotide sequence ID" value="NZ_JACEZS010000001.1"/>
</dbReference>
<dbReference type="AlphaFoldDB" id="A0A7W2EEB8"/>
<evidence type="ECO:0000256" key="3">
    <source>
        <dbReference type="ARBA" id="ARBA00022827"/>
    </source>
</evidence>
<reference evidence="6 7" key="1">
    <citation type="submission" date="2020-07" db="EMBL/GenBank/DDBJ databases">
        <title>Novel species isolated from subtropical streams in China.</title>
        <authorList>
            <person name="Lu H."/>
        </authorList>
    </citation>
    <scope>NUCLEOTIDE SEQUENCE [LARGE SCALE GENOMIC DNA]</scope>
    <source>
        <strain evidence="6 7">FT3S</strain>
    </source>
</reference>
<keyword evidence="2" id="KW-0285">Flavoprotein</keyword>
<dbReference type="GO" id="GO:0019646">
    <property type="term" value="P:aerobic electron transport chain"/>
    <property type="evidence" value="ECO:0007669"/>
    <property type="project" value="TreeGrafter"/>
</dbReference>
<dbReference type="PANTHER" id="PTHR42913:SF9">
    <property type="entry name" value="SLR1591 PROTEIN"/>
    <property type="match status" value="1"/>
</dbReference>
<dbReference type="Gene3D" id="3.50.50.100">
    <property type="match status" value="1"/>
</dbReference>
<name>A0A7W2EEB8_9BURK</name>
<dbReference type="SUPFAM" id="SSF51905">
    <property type="entry name" value="FAD/NAD(P)-binding domain"/>
    <property type="match status" value="2"/>
</dbReference>
<dbReference type="InterPro" id="IPR017584">
    <property type="entry name" value="Pyridine_nucleo_diS_OxRdtase_N"/>
</dbReference>
<gene>
    <name evidence="6" type="ORF">H3H36_02390</name>
</gene>